<keyword evidence="3" id="KW-1185">Reference proteome</keyword>
<evidence type="ECO:0000313" key="3">
    <source>
        <dbReference type="Proteomes" id="UP000664034"/>
    </source>
</evidence>
<dbReference type="EMBL" id="JAFMYV010000013">
    <property type="protein sequence ID" value="MBO0939235.1"/>
    <property type="molecule type" value="Genomic_DNA"/>
</dbReference>
<dbReference type="SUPFAM" id="SSF52540">
    <property type="entry name" value="P-loop containing nucleoside triphosphate hydrolases"/>
    <property type="match status" value="1"/>
</dbReference>
<reference evidence="2" key="1">
    <citation type="submission" date="2021-03" db="EMBL/GenBank/DDBJ databases">
        <title>Fibrella sp. HMF5335 genome sequencing and assembly.</title>
        <authorList>
            <person name="Kang H."/>
            <person name="Kim H."/>
            <person name="Bae S."/>
            <person name="Joh K."/>
        </authorList>
    </citation>
    <scope>NUCLEOTIDE SEQUENCE</scope>
    <source>
        <strain evidence="2">HMF5335</strain>
    </source>
</reference>
<accession>A0A939K813</accession>
<dbReference type="AlphaFoldDB" id="A0A939K813"/>
<dbReference type="GO" id="GO:0016887">
    <property type="term" value="F:ATP hydrolysis activity"/>
    <property type="evidence" value="ECO:0007669"/>
    <property type="project" value="InterPro"/>
</dbReference>
<dbReference type="InterPro" id="IPR003959">
    <property type="entry name" value="ATPase_AAA_core"/>
</dbReference>
<feature type="domain" description="ATPase AAA-type core" evidence="1">
    <location>
        <begin position="285"/>
        <end position="376"/>
    </location>
</feature>
<proteinExistence type="predicted"/>
<comment type="caution">
    <text evidence="2">The sequence shown here is derived from an EMBL/GenBank/DDBJ whole genome shotgun (WGS) entry which is preliminary data.</text>
</comment>
<dbReference type="InterPro" id="IPR027417">
    <property type="entry name" value="P-loop_NTPase"/>
</dbReference>
<sequence length="458" mass="51573">MLVQFSVKNYKSFRDEAKLSLVASRYDKDPATETHWLNVPALDRDSGPFRLLKSVAIYGANASGKSKLVEAVSFMRHFMLRSSGGTQLNDKIPTVPFRLNPDAEQAPSEFELVFLHEDELFRYGFEVTTEKVVSEWLYHRPKTKEIEVFYRDEQTFDVINPRQFKTGLRLAKDDMIRPNALMLSVAAQFNDPLARRVFAWLAKLNVISGLQEEGYEGFTVSRVMHTEGKSAVMNFLAGADLGIADVRVQPIEHESDLPGNLPSGLRERLAEALTEKDGVILGGTKTLHRRYDSDGNPLGTVEFDMDDESSGTQKYFALSGPILETLQQGDTLVVDELESKLHPNLVRKIVGLFHSPETNPHNAQLIFNTHDSNLLSGGGLAERGPTQPLLRRDQIWFVSKDRYGASSLYALSDFKTDTVRKGDDYREKYLQGRFGAVPYLNDYDETVSQTLQPVANEE</sequence>
<dbReference type="PANTHER" id="PTHR40396:SF1">
    <property type="entry name" value="ATPASE AAA-TYPE CORE DOMAIN-CONTAINING PROTEIN"/>
    <property type="match status" value="1"/>
</dbReference>
<feature type="domain" description="ATPase AAA-type core" evidence="1">
    <location>
        <begin position="55"/>
        <end position="171"/>
    </location>
</feature>
<name>A0A939K813_9BACT</name>
<keyword evidence="2" id="KW-0547">Nucleotide-binding</keyword>
<gene>
    <name evidence="2" type="ORF">J2I47_21960</name>
</gene>
<evidence type="ECO:0000313" key="2">
    <source>
        <dbReference type="EMBL" id="MBO0939235.1"/>
    </source>
</evidence>
<dbReference type="RefSeq" id="WP_207366767.1">
    <property type="nucleotide sequence ID" value="NZ_JAFMYV010000013.1"/>
</dbReference>
<evidence type="ECO:0000259" key="1">
    <source>
        <dbReference type="Pfam" id="PF13304"/>
    </source>
</evidence>
<dbReference type="Gene3D" id="3.40.50.300">
    <property type="entry name" value="P-loop containing nucleotide triphosphate hydrolases"/>
    <property type="match status" value="2"/>
</dbReference>
<protein>
    <submittedName>
        <fullName evidence="2">ATP-binding protein</fullName>
    </submittedName>
</protein>
<dbReference type="PANTHER" id="PTHR40396">
    <property type="entry name" value="ATPASE-LIKE PROTEIN"/>
    <property type="match status" value="1"/>
</dbReference>
<organism evidence="2 3">
    <name type="scientific">Fibrella rubiginis</name>
    <dbReference type="NCBI Taxonomy" id="2817060"/>
    <lineage>
        <taxon>Bacteria</taxon>
        <taxon>Pseudomonadati</taxon>
        <taxon>Bacteroidota</taxon>
        <taxon>Cytophagia</taxon>
        <taxon>Cytophagales</taxon>
        <taxon>Spirosomataceae</taxon>
        <taxon>Fibrella</taxon>
    </lineage>
</organism>
<dbReference type="Proteomes" id="UP000664034">
    <property type="component" value="Unassembled WGS sequence"/>
</dbReference>
<keyword evidence="2" id="KW-0067">ATP-binding</keyword>
<dbReference type="Pfam" id="PF13304">
    <property type="entry name" value="AAA_21"/>
    <property type="match status" value="2"/>
</dbReference>
<dbReference type="GO" id="GO:0005524">
    <property type="term" value="F:ATP binding"/>
    <property type="evidence" value="ECO:0007669"/>
    <property type="project" value="UniProtKB-KW"/>
</dbReference>